<protein>
    <submittedName>
        <fullName evidence="1">Uncharacterized protein</fullName>
    </submittedName>
</protein>
<reference evidence="1 2" key="1">
    <citation type="submission" date="2012-06" db="EMBL/GenBank/DDBJ databases">
        <authorList>
            <person name="Smith M.C.M."/>
            <person name="Hendrix R."/>
            <person name="Hatfull G.F."/>
        </authorList>
    </citation>
    <scope>NUCLEOTIDE SEQUENCE [LARGE SCALE GENOMIC DNA]</scope>
</reference>
<keyword evidence="2" id="KW-1185">Reference proteome</keyword>
<proteinExistence type="predicted"/>
<accession>K4IBP7</accession>
<dbReference type="KEGG" id="vg:13827583"/>
<evidence type="ECO:0000313" key="1">
    <source>
        <dbReference type="EMBL" id="AFU62229.1"/>
    </source>
</evidence>
<sequence>MWRVAHESARYNGFPAGPYACSDALPTRSVSILFHMGLEHSGTDHPSPYADPALRGIADFERCGFESREALNAWFDGWSEALDEAGMRVWVYDVPDWCARSGFAGQVVFDALEAVEVDAYAFEPEQLSLF</sequence>
<organism evidence="1 2">
    <name type="scientific">Streptomyces phage TG1</name>
    <dbReference type="NCBI Taxonomy" id="2927987"/>
    <lineage>
        <taxon>Viruses</taxon>
        <taxon>Duplodnaviria</taxon>
        <taxon>Heunggongvirae</taxon>
        <taxon>Uroviricota</taxon>
        <taxon>Caudoviricetes</taxon>
        <taxon>Colingsworthviridae</taxon>
        <taxon>Tigunavirus</taxon>
        <taxon>Tigunavirus TG1</taxon>
    </lineage>
</organism>
<name>K4IBP7_9CAUD</name>
<dbReference type="EMBL" id="JX182372">
    <property type="protein sequence ID" value="AFU62229.1"/>
    <property type="molecule type" value="Genomic_DNA"/>
</dbReference>
<dbReference type="Proteomes" id="UP000008669">
    <property type="component" value="Segment"/>
</dbReference>
<gene>
    <name evidence="1" type="ORF">TG1_34</name>
</gene>
<evidence type="ECO:0000313" key="2">
    <source>
        <dbReference type="Proteomes" id="UP000008669"/>
    </source>
</evidence>